<feature type="region of interest" description="Disordered" evidence="1">
    <location>
        <begin position="185"/>
        <end position="282"/>
    </location>
</feature>
<dbReference type="EMBL" id="KK914993">
    <property type="protein sequence ID" value="KDP25310.1"/>
    <property type="molecule type" value="Genomic_DNA"/>
</dbReference>
<feature type="compositionally biased region" description="Basic and acidic residues" evidence="1">
    <location>
        <begin position="230"/>
        <end position="264"/>
    </location>
</feature>
<sequence>MARNLAVTFAATALLFLLIFADAHSPLDPPANDVVTESDPKAAATIILPSEKPNTEPEETEAVNKRGVELEPIKERPESERTETESEVVPLTVLSFRPINRLPLIRFRRGHRCRGRRRHINKPWGGPRFDGPQEISYGKDMILSGDEDLGFDRMSLGRARPIPMRWTRFNHGGHRFSLINDEQRGEGIHDRPHHPNHHHDEELEEKRHEHEHEHEHHGYHPHDEELEEESHDHEELEEKRHYHEHDHDHHRYRHHDEELEEERHGHGHGHGHRHGHRHEHDGGFLKGIRKFLEHF</sequence>
<accession>A0A067JZ88</accession>
<reference evidence="3 4" key="1">
    <citation type="journal article" date="2014" name="PLoS ONE">
        <title>Global Analysis of Gene Expression Profiles in Physic Nut (Jatropha curcas L.) Seedlings Exposed to Salt Stress.</title>
        <authorList>
            <person name="Zhang L."/>
            <person name="Zhang C."/>
            <person name="Wu P."/>
            <person name="Chen Y."/>
            <person name="Li M."/>
            <person name="Jiang H."/>
            <person name="Wu G."/>
        </authorList>
    </citation>
    <scope>NUCLEOTIDE SEQUENCE [LARGE SCALE GENOMIC DNA]</scope>
    <source>
        <strain evidence="4">cv. GZQX0401</strain>
        <tissue evidence="3">Young leaves</tissue>
    </source>
</reference>
<dbReference type="Proteomes" id="UP000027138">
    <property type="component" value="Unassembled WGS sequence"/>
</dbReference>
<organism evidence="3 4">
    <name type="scientific">Jatropha curcas</name>
    <name type="common">Barbados nut</name>
    <dbReference type="NCBI Taxonomy" id="180498"/>
    <lineage>
        <taxon>Eukaryota</taxon>
        <taxon>Viridiplantae</taxon>
        <taxon>Streptophyta</taxon>
        <taxon>Embryophyta</taxon>
        <taxon>Tracheophyta</taxon>
        <taxon>Spermatophyta</taxon>
        <taxon>Magnoliopsida</taxon>
        <taxon>eudicotyledons</taxon>
        <taxon>Gunneridae</taxon>
        <taxon>Pentapetalae</taxon>
        <taxon>rosids</taxon>
        <taxon>fabids</taxon>
        <taxon>Malpighiales</taxon>
        <taxon>Euphorbiaceae</taxon>
        <taxon>Crotonoideae</taxon>
        <taxon>Jatropheae</taxon>
        <taxon>Jatropha</taxon>
    </lineage>
</organism>
<feature type="chain" id="PRO_5001639076" evidence="2">
    <location>
        <begin position="24"/>
        <end position="295"/>
    </location>
</feature>
<evidence type="ECO:0000256" key="2">
    <source>
        <dbReference type="SAM" id="SignalP"/>
    </source>
</evidence>
<feature type="signal peptide" evidence="2">
    <location>
        <begin position="1"/>
        <end position="23"/>
    </location>
</feature>
<keyword evidence="4" id="KW-1185">Reference proteome</keyword>
<dbReference type="OrthoDB" id="1293395at2759"/>
<protein>
    <submittedName>
        <fullName evidence="3">Uncharacterized protein</fullName>
    </submittedName>
</protein>
<evidence type="ECO:0000313" key="4">
    <source>
        <dbReference type="Proteomes" id="UP000027138"/>
    </source>
</evidence>
<evidence type="ECO:0000256" key="1">
    <source>
        <dbReference type="SAM" id="MobiDB-lite"/>
    </source>
</evidence>
<feature type="compositionally biased region" description="Basic and acidic residues" evidence="1">
    <location>
        <begin position="198"/>
        <end position="223"/>
    </location>
</feature>
<name>A0A067JZ88_JATCU</name>
<evidence type="ECO:0000313" key="3">
    <source>
        <dbReference type="EMBL" id="KDP25310.1"/>
    </source>
</evidence>
<feature type="compositionally biased region" description="Basic residues" evidence="1">
    <location>
        <begin position="265"/>
        <end position="277"/>
    </location>
</feature>
<dbReference type="AlphaFoldDB" id="A0A067JZ88"/>
<keyword evidence="2" id="KW-0732">Signal</keyword>
<gene>
    <name evidence="3" type="ORF">JCGZ_20466</name>
</gene>
<proteinExistence type="predicted"/>